<reference evidence="1 2" key="1">
    <citation type="submission" date="2014-12" db="EMBL/GenBank/DDBJ databases">
        <title>Draft genome sequences of 29 type strains of Enterococci.</title>
        <authorList>
            <person name="Zhong Z."/>
            <person name="Sun Z."/>
            <person name="Liu W."/>
            <person name="Zhang W."/>
            <person name="Zhang H."/>
        </authorList>
    </citation>
    <scope>NUCLEOTIDE SEQUENCE [LARGE SCALE GENOMIC DNA]</scope>
    <source>
        <strain evidence="1 2">DSM 22802</strain>
    </source>
</reference>
<keyword evidence="2" id="KW-1185">Reference proteome</keyword>
<gene>
    <name evidence="1" type="ORF">RV00_GL002148</name>
</gene>
<accession>A0A1L8SVY5</accession>
<dbReference type="EMBL" id="JXKM01000004">
    <property type="protein sequence ID" value="OJG36004.1"/>
    <property type="molecule type" value="Genomic_DNA"/>
</dbReference>
<sequence length="54" mass="6112">MKGGTAMTFFEKELPYRVTFDLEENMFIVYSTVTGQQGIGITIEQAIYDLKKSA</sequence>
<comment type="caution">
    <text evidence="1">The sequence shown here is derived from an EMBL/GenBank/DDBJ whole genome shotgun (WGS) entry which is preliminary data.</text>
</comment>
<name>A0A1L8SVY5_9ENTE</name>
<protein>
    <submittedName>
        <fullName evidence="1">Uncharacterized protein</fullName>
    </submittedName>
</protein>
<dbReference type="AlphaFoldDB" id="A0A1L8SVY5"/>
<evidence type="ECO:0000313" key="2">
    <source>
        <dbReference type="Proteomes" id="UP000183700"/>
    </source>
</evidence>
<dbReference type="Proteomes" id="UP000183700">
    <property type="component" value="Unassembled WGS sequence"/>
</dbReference>
<evidence type="ECO:0000313" key="1">
    <source>
        <dbReference type="EMBL" id="OJG36004.1"/>
    </source>
</evidence>
<proteinExistence type="predicted"/>
<organism evidence="1 2">
    <name type="scientific">Enterococcus devriesei</name>
    <dbReference type="NCBI Taxonomy" id="319970"/>
    <lineage>
        <taxon>Bacteria</taxon>
        <taxon>Bacillati</taxon>
        <taxon>Bacillota</taxon>
        <taxon>Bacilli</taxon>
        <taxon>Lactobacillales</taxon>
        <taxon>Enterococcaceae</taxon>
        <taxon>Enterococcus</taxon>
    </lineage>
</organism>